<evidence type="ECO:0000256" key="5">
    <source>
        <dbReference type="ARBA" id="ARBA00022692"/>
    </source>
</evidence>
<comment type="caution">
    <text evidence="8">The sequence shown here is derived from an EMBL/GenBank/DDBJ whole genome shotgun (WGS) entry which is preliminary data.</text>
</comment>
<keyword evidence="9" id="KW-1185">Reference proteome</keyword>
<evidence type="ECO:0000256" key="7">
    <source>
        <dbReference type="ARBA" id="ARBA00023237"/>
    </source>
</evidence>
<sequence>MSRKKTAWPTLIAWAVVAGVILIFTGTSHAQESTSMSLTDAISTGVKNYPGLRAKRNYVNAAEALTRQARNEYLPNVIAAVQQDYGTINGQFGPLAAVGALGVASAGPAASRQSWNAAFGALYLINANWEAFTFGRVRSRIQLSEAQATRDSADLEQEKFVHSVKIAGAYLNLLIARQLVRNGESNLARAQAIQNTVRARTLSGLNPGVDSSLANAEVSRARLSLIESVNTSQTVQQQLTELLNISTGEDIIPDTSFFTRMPALLNTERDISQNPQLRYYQARLDQATRLADVIKKSVMPGVTLFGVYQARASGFTNAYSPEDPGSYSTRYGDGINPSRYNYVTGVSLTWNVMSLLKNRQQVHAQRFIADGYRDEYDQLDAKLRNQLILADRRIGNALLSAQEAPVQYKAASDAYLQKSVLYKNGLTTIVDLQQAMYALNRAETDRSVASVNVWQALLLKAAASGDFDLFINQAQ</sequence>
<keyword evidence="5" id="KW-0812">Transmembrane</keyword>
<keyword evidence="6" id="KW-0472">Membrane</keyword>
<proteinExistence type="inferred from homology"/>
<evidence type="ECO:0000256" key="6">
    <source>
        <dbReference type="ARBA" id="ARBA00023136"/>
    </source>
</evidence>
<evidence type="ECO:0000256" key="1">
    <source>
        <dbReference type="ARBA" id="ARBA00004442"/>
    </source>
</evidence>
<gene>
    <name evidence="8" type="ORF">KK083_00400</name>
</gene>
<evidence type="ECO:0000256" key="4">
    <source>
        <dbReference type="ARBA" id="ARBA00022452"/>
    </source>
</evidence>
<dbReference type="GO" id="GO:1990281">
    <property type="term" value="C:efflux pump complex"/>
    <property type="evidence" value="ECO:0007669"/>
    <property type="project" value="TreeGrafter"/>
</dbReference>
<evidence type="ECO:0000256" key="2">
    <source>
        <dbReference type="ARBA" id="ARBA00007613"/>
    </source>
</evidence>
<name>A0AAP2DHI7_9BACT</name>
<dbReference type="SUPFAM" id="SSF56954">
    <property type="entry name" value="Outer membrane efflux proteins (OEP)"/>
    <property type="match status" value="1"/>
</dbReference>
<organism evidence="8 9">
    <name type="scientific">Chryseosolibacter histidini</name>
    <dbReference type="NCBI Taxonomy" id="2782349"/>
    <lineage>
        <taxon>Bacteria</taxon>
        <taxon>Pseudomonadati</taxon>
        <taxon>Bacteroidota</taxon>
        <taxon>Cytophagia</taxon>
        <taxon>Cytophagales</taxon>
        <taxon>Chryseotaleaceae</taxon>
        <taxon>Chryseosolibacter</taxon>
    </lineage>
</organism>
<protein>
    <submittedName>
        <fullName evidence="8">TolC family protein</fullName>
    </submittedName>
</protein>
<comment type="subcellular location">
    <subcellularLocation>
        <location evidence="1">Cell outer membrane</location>
    </subcellularLocation>
</comment>
<dbReference type="GO" id="GO:0015562">
    <property type="term" value="F:efflux transmembrane transporter activity"/>
    <property type="evidence" value="ECO:0007669"/>
    <property type="project" value="InterPro"/>
</dbReference>
<keyword evidence="7" id="KW-0998">Cell outer membrane</keyword>
<dbReference type="GO" id="GO:0009279">
    <property type="term" value="C:cell outer membrane"/>
    <property type="evidence" value="ECO:0007669"/>
    <property type="project" value="UniProtKB-SubCell"/>
</dbReference>
<keyword evidence="4" id="KW-1134">Transmembrane beta strand</keyword>
<dbReference type="PANTHER" id="PTHR30026">
    <property type="entry name" value="OUTER MEMBRANE PROTEIN TOLC"/>
    <property type="match status" value="1"/>
</dbReference>
<dbReference type="InterPro" id="IPR003423">
    <property type="entry name" value="OMP_efflux"/>
</dbReference>
<reference evidence="8 9" key="1">
    <citation type="submission" date="2021-05" db="EMBL/GenBank/DDBJ databases">
        <title>A Polyphasic approach of four new species of the genus Ohtaekwangia: Ohtaekwangia histidinii sp. nov., Ohtaekwangia cretensis sp. nov., Ohtaekwangia indiensis sp. nov., Ohtaekwangia reichenbachii sp. nov. from diverse environment.</title>
        <authorList>
            <person name="Octaviana S."/>
        </authorList>
    </citation>
    <scope>NUCLEOTIDE SEQUENCE [LARGE SCALE GENOMIC DNA]</scope>
    <source>
        <strain evidence="8 9">PWU4</strain>
    </source>
</reference>
<keyword evidence="3" id="KW-0813">Transport</keyword>
<dbReference type="GO" id="GO:0015288">
    <property type="term" value="F:porin activity"/>
    <property type="evidence" value="ECO:0007669"/>
    <property type="project" value="TreeGrafter"/>
</dbReference>
<dbReference type="Proteomes" id="UP001319200">
    <property type="component" value="Unassembled WGS sequence"/>
</dbReference>
<comment type="similarity">
    <text evidence="2">Belongs to the outer membrane factor (OMF) (TC 1.B.17) family.</text>
</comment>
<evidence type="ECO:0000313" key="9">
    <source>
        <dbReference type="Proteomes" id="UP001319200"/>
    </source>
</evidence>
<dbReference type="Gene3D" id="1.20.1600.10">
    <property type="entry name" value="Outer membrane efflux proteins (OEP)"/>
    <property type="match status" value="1"/>
</dbReference>
<dbReference type="AlphaFoldDB" id="A0AAP2DHI7"/>
<dbReference type="RefSeq" id="WP_254158830.1">
    <property type="nucleotide sequence ID" value="NZ_JAHESF010000001.1"/>
</dbReference>
<evidence type="ECO:0000313" key="8">
    <source>
        <dbReference type="EMBL" id="MBT1695312.1"/>
    </source>
</evidence>
<evidence type="ECO:0000256" key="3">
    <source>
        <dbReference type="ARBA" id="ARBA00022448"/>
    </source>
</evidence>
<dbReference type="PANTHER" id="PTHR30026:SF20">
    <property type="entry name" value="OUTER MEMBRANE PROTEIN TOLC"/>
    <property type="match status" value="1"/>
</dbReference>
<dbReference type="InterPro" id="IPR051906">
    <property type="entry name" value="TolC-like"/>
</dbReference>
<dbReference type="EMBL" id="JAHESF010000001">
    <property type="protein sequence ID" value="MBT1695312.1"/>
    <property type="molecule type" value="Genomic_DNA"/>
</dbReference>
<accession>A0AAP2DHI7</accession>
<dbReference type="Pfam" id="PF02321">
    <property type="entry name" value="OEP"/>
    <property type="match status" value="1"/>
</dbReference>